<evidence type="ECO:0000313" key="2">
    <source>
        <dbReference type="EMBL" id="ELZ35037.1"/>
    </source>
</evidence>
<keyword evidence="3" id="KW-1185">Reference proteome</keyword>
<name>M0DK24_HALPD</name>
<dbReference type="RefSeq" id="WP_008383330.1">
    <property type="nucleotide sequence ID" value="NZ_AOIV01000003.1"/>
</dbReference>
<dbReference type="AlphaFoldDB" id="M0DK24"/>
<gene>
    <name evidence="2" type="ORF">C474_01712</name>
</gene>
<dbReference type="InParanoid" id="M0DK24"/>
<dbReference type="OrthoDB" id="284158at2157"/>
<dbReference type="Proteomes" id="UP000011513">
    <property type="component" value="Unassembled WGS sequence"/>
</dbReference>
<accession>M0DK24</accession>
<dbReference type="eggNOG" id="arCOG04635">
    <property type="taxonomic scope" value="Archaea"/>
</dbReference>
<protein>
    <submittedName>
        <fullName evidence="2">Uncharacterized protein</fullName>
    </submittedName>
</protein>
<sequence>MPKSKDEFDTLYPYQLYEPEEILEEDLMYTVPEMSRVLQGLDPETELDAETEDRIVVWTVPWLMAHADELVINDPEGDEPGYFGLKSQSRPADEIPEDADE</sequence>
<reference evidence="2 3" key="1">
    <citation type="journal article" date="2014" name="PLoS Genet.">
        <title>Phylogenetically driven sequencing of extremely halophilic archaea reveals strategies for static and dynamic osmo-response.</title>
        <authorList>
            <person name="Becker E.A."/>
            <person name="Seitzer P.M."/>
            <person name="Tritt A."/>
            <person name="Larsen D."/>
            <person name="Krusor M."/>
            <person name="Yao A.I."/>
            <person name="Wu D."/>
            <person name="Madern D."/>
            <person name="Eisen J.A."/>
            <person name="Darling A.E."/>
            <person name="Facciotti M.T."/>
        </authorList>
    </citation>
    <scope>NUCLEOTIDE SEQUENCE [LARGE SCALE GENOMIC DNA]</scope>
    <source>
        <strain evidence="2 3">JCM 14848</strain>
    </source>
</reference>
<evidence type="ECO:0000256" key="1">
    <source>
        <dbReference type="SAM" id="MobiDB-lite"/>
    </source>
</evidence>
<evidence type="ECO:0000313" key="3">
    <source>
        <dbReference type="Proteomes" id="UP000011513"/>
    </source>
</evidence>
<dbReference type="Pfam" id="PF19145">
    <property type="entry name" value="DUF5827"/>
    <property type="match status" value="1"/>
</dbReference>
<organism evidence="2 3">
    <name type="scientific">Halogeometricum pallidum JCM 14848</name>
    <dbReference type="NCBI Taxonomy" id="1227487"/>
    <lineage>
        <taxon>Archaea</taxon>
        <taxon>Methanobacteriati</taxon>
        <taxon>Methanobacteriota</taxon>
        <taxon>Stenosarchaea group</taxon>
        <taxon>Halobacteria</taxon>
        <taxon>Halobacteriales</taxon>
        <taxon>Haloferacaceae</taxon>
        <taxon>Halogeometricum</taxon>
    </lineage>
</organism>
<comment type="caution">
    <text evidence="2">The sequence shown here is derived from an EMBL/GenBank/DDBJ whole genome shotgun (WGS) entry which is preliminary data.</text>
</comment>
<dbReference type="InterPro" id="IPR043867">
    <property type="entry name" value="DUF5827"/>
</dbReference>
<proteinExistence type="predicted"/>
<feature type="region of interest" description="Disordered" evidence="1">
    <location>
        <begin position="74"/>
        <end position="101"/>
    </location>
</feature>
<dbReference type="EMBL" id="AOIV01000003">
    <property type="protein sequence ID" value="ELZ35037.1"/>
    <property type="molecule type" value="Genomic_DNA"/>
</dbReference>